<dbReference type="VEuPathDB" id="VectorBase:GPPI009972"/>
<evidence type="ECO:0000313" key="2">
    <source>
        <dbReference type="Proteomes" id="UP000092460"/>
    </source>
</evidence>
<dbReference type="EMBL" id="JXJN01004231">
    <property type="status" value="NOT_ANNOTATED_CDS"/>
    <property type="molecule type" value="Genomic_DNA"/>
</dbReference>
<dbReference type="EMBL" id="JXJN01004229">
    <property type="status" value="NOT_ANNOTATED_CDS"/>
    <property type="molecule type" value="Genomic_DNA"/>
</dbReference>
<dbReference type="EnsemblMetazoa" id="GPPI009972-RA">
    <property type="protein sequence ID" value="GPPI009972-PA"/>
    <property type="gene ID" value="GPPI009972"/>
</dbReference>
<sequence>MIRMLPVLPFESFPADVVLFADEISSVDLKKLEQSQQRPLAIDDPLKALWRNEGSSNAKLACERFEDRKAAPFKRMLLYTEVLSMFLSLFALGDCFDVAMVSFDLATVFMPTRDHTAEAFEGELEEDGILISTFLSTSESVIDFMNDFNVVKGFEHPAIVISHDRIFSMLSLNH</sequence>
<organism evidence="1 2">
    <name type="scientific">Glossina palpalis gambiensis</name>
    <dbReference type="NCBI Taxonomy" id="67801"/>
    <lineage>
        <taxon>Eukaryota</taxon>
        <taxon>Metazoa</taxon>
        <taxon>Ecdysozoa</taxon>
        <taxon>Arthropoda</taxon>
        <taxon>Hexapoda</taxon>
        <taxon>Insecta</taxon>
        <taxon>Pterygota</taxon>
        <taxon>Neoptera</taxon>
        <taxon>Endopterygota</taxon>
        <taxon>Diptera</taxon>
        <taxon>Brachycera</taxon>
        <taxon>Muscomorpha</taxon>
        <taxon>Hippoboscoidea</taxon>
        <taxon>Glossinidae</taxon>
        <taxon>Glossina</taxon>
    </lineage>
</organism>
<dbReference type="Proteomes" id="UP000092460">
    <property type="component" value="Unassembled WGS sequence"/>
</dbReference>
<accession>A0A1B0AVF1</accession>
<reference evidence="1" key="2">
    <citation type="submission" date="2020-05" db="UniProtKB">
        <authorList>
            <consortium name="EnsemblMetazoa"/>
        </authorList>
    </citation>
    <scope>IDENTIFICATION</scope>
    <source>
        <strain evidence="1">IAEA</strain>
    </source>
</reference>
<reference evidence="2" key="1">
    <citation type="submission" date="2015-01" db="EMBL/GenBank/DDBJ databases">
        <authorList>
            <person name="Aksoy S."/>
            <person name="Warren W."/>
            <person name="Wilson R.K."/>
        </authorList>
    </citation>
    <scope>NUCLEOTIDE SEQUENCE [LARGE SCALE GENOMIC DNA]</scope>
    <source>
        <strain evidence="2">IAEA</strain>
    </source>
</reference>
<proteinExistence type="predicted"/>
<dbReference type="EMBL" id="JXJN01004230">
    <property type="status" value="NOT_ANNOTATED_CDS"/>
    <property type="molecule type" value="Genomic_DNA"/>
</dbReference>
<keyword evidence="2" id="KW-1185">Reference proteome</keyword>
<evidence type="ECO:0000313" key="1">
    <source>
        <dbReference type="EnsemblMetazoa" id="GPPI009972-PA"/>
    </source>
</evidence>
<protein>
    <submittedName>
        <fullName evidence="1">Uncharacterized protein</fullName>
    </submittedName>
</protein>
<dbReference type="AlphaFoldDB" id="A0A1B0AVF1"/>
<name>A0A1B0AVF1_9MUSC</name>